<evidence type="ECO:0000256" key="2">
    <source>
        <dbReference type="ARBA" id="ARBA00022448"/>
    </source>
</evidence>
<evidence type="ECO:0000256" key="1">
    <source>
        <dbReference type="ARBA" id="ARBA00004141"/>
    </source>
</evidence>
<dbReference type="InterPro" id="IPR001898">
    <property type="entry name" value="SLC13A/DASS"/>
</dbReference>
<feature type="transmembrane region" description="Helical" evidence="6">
    <location>
        <begin position="88"/>
        <end position="107"/>
    </location>
</feature>
<dbReference type="EMBL" id="JAENII010000003">
    <property type="protein sequence ID" value="MBK1826456.1"/>
    <property type="molecule type" value="Genomic_DNA"/>
</dbReference>
<reference evidence="8" key="1">
    <citation type="submission" date="2021-01" db="EMBL/GenBank/DDBJ databases">
        <title>Modified the classification status of verrucomicrobia.</title>
        <authorList>
            <person name="Feng X."/>
        </authorList>
    </citation>
    <scope>NUCLEOTIDE SEQUENCE</scope>
    <source>
        <strain evidence="8">KCTC 22201</strain>
    </source>
</reference>
<protein>
    <submittedName>
        <fullName evidence="8">SLC13 family permease</fullName>
    </submittedName>
</protein>
<evidence type="ECO:0000256" key="6">
    <source>
        <dbReference type="SAM" id="Phobius"/>
    </source>
</evidence>
<dbReference type="Proteomes" id="UP000658278">
    <property type="component" value="Unassembled WGS sequence"/>
</dbReference>
<dbReference type="InterPro" id="IPR004680">
    <property type="entry name" value="Cit_transptr-like_dom"/>
</dbReference>
<dbReference type="GO" id="GO:0005886">
    <property type="term" value="C:plasma membrane"/>
    <property type="evidence" value="ECO:0007669"/>
    <property type="project" value="TreeGrafter"/>
</dbReference>
<evidence type="ECO:0000313" key="8">
    <source>
        <dbReference type="EMBL" id="MBK1826456.1"/>
    </source>
</evidence>
<feature type="transmembrane region" description="Helical" evidence="6">
    <location>
        <begin position="137"/>
        <end position="157"/>
    </location>
</feature>
<feature type="transmembrane region" description="Helical" evidence="6">
    <location>
        <begin position="225"/>
        <end position="244"/>
    </location>
</feature>
<keyword evidence="5 6" id="KW-0472">Membrane</keyword>
<dbReference type="Pfam" id="PF03600">
    <property type="entry name" value="CitMHS"/>
    <property type="match status" value="1"/>
</dbReference>
<dbReference type="GO" id="GO:0005315">
    <property type="term" value="F:phosphate transmembrane transporter activity"/>
    <property type="evidence" value="ECO:0007669"/>
    <property type="project" value="TreeGrafter"/>
</dbReference>
<gene>
    <name evidence="8" type="ORF">JIN81_05465</name>
</gene>
<evidence type="ECO:0000259" key="7">
    <source>
        <dbReference type="Pfam" id="PF03600"/>
    </source>
</evidence>
<feature type="transmembrane region" description="Helical" evidence="6">
    <location>
        <begin position="394"/>
        <end position="413"/>
    </location>
</feature>
<comment type="caution">
    <text evidence="8">The sequence shown here is derived from an EMBL/GenBank/DDBJ whole genome shotgun (WGS) entry which is preliminary data.</text>
</comment>
<sequence length="414" mass="42734">MVFAAALWVSEAMPAFSVALLVIGLQIAVLGQPGGVFAAEGDTKAWLMFVEPWSSSIMWLFLGGFVLAHACSKTQLDRWLAGKFLGKLVGRPSLLVLGVMGVTFVFSMFMSNTATAAMMVAVTAPVIAGLPKDSRLARGLIVSVAVAANLGGIGKIIGTPPNAIAAGQLPEEAKLSFVGWMGVALPPALALGALAYGLIWKLWISGESAGDAKLDAAVGGDDRQLRHRFIVMGVFAITVALWMGGSMFNLPASVVSFVPIVVLAVSGVMVPNDMRELPWDVLLLLAGGLSLGVGVKETGLAEWLAGQVPTNLPPIGIAAVFALVGLVLSNLMSNTAAAALLIPLGASVVGVEDARLVIISIAVGCSCAMCLPISTPPNAIAYSTGRIATKDFILPGVIIGALAPLIVFWLKLIS</sequence>
<organism evidence="8 9">
    <name type="scientific">Haloferula rosea</name>
    <dbReference type="NCBI Taxonomy" id="490093"/>
    <lineage>
        <taxon>Bacteria</taxon>
        <taxon>Pseudomonadati</taxon>
        <taxon>Verrucomicrobiota</taxon>
        <taxon>Verrucomicrobiia</taxon>
        <taxon>Verrucomicrobiales</taxon>
        <taxon>Verrucomicrobiaceae</taxon>
        <taxon>Haloferula</taxon>
    </lineage>
</organism>
<feature type="domain" description="Citrate transporter-like" evidence="7">
    <location>
        <begin position="6"/>
        <end position="362"/>
    </location>
</feature>
<evidence type="ECO:0000256" key="4">
    <source>
        <dbReference type="ARBA" id="ARBA00022989"/>
    </source>
</evidence>
<feature type="transmembrane region" description="Helical" evidence="6">
    <location>
        <begin position="250"/>
        <end position="270"/>
    </location>
</feature>
<feature type="transmembrane region" description="Helical" evidence="6">
    <location>
        <begin position="354"/>
        <end position="374"/>
    </location>
</feature>
<keyword evidence="9" id="KW-1185">Reference proteome</keyword>
<dbReference type="PANTHER" id="PTHR10283:SF92">
    <property type="entry name" value="LOW-AFFINITY PHOSPHATE TRANSPORTER PHO91"/>
    <property type="match status" value="1"/>
</dbReference>
<feature type="transmembrane region" description="Helical" evidence="6">
    <location>
        <begin position="277"/>
        <end position="295"/>
    </location>
</feature>
<name>A0A934VEW5_9BACT</name>
<evidence type="ECO:0000256" key="3">
    <source>
        <dbReference type="ARBA" id="ARBA00022692"/>
    </source>
</evidence>
<accession>A0A934VEW5</accession>
<proteinExistence type="predicted"/>
<evidence type="ECO:0000256" key="5">
    <source>
        <dbReference type="ARBA" id="ARBA00023136"/>
    </source>
</evidence>
<dbReference type="NCBIfam" id="TIGR00785">
    <property type="entry name" value="dass"/>
    <property type="match status" value="1"/>
</dbReference>
<feature type="transmembrane region" description="Helical" evidence="6">
    <location>
        <begin position="177"/>
        <end position="204"/>
    </location>
</feature>
<comment type="subcellular location">
    <subcellularLocation>
        <location evidence="1">Membrane</location>
        <topology evidence="1">Multi-pass membrane protein</topology>
    </subcellularLocation>
</comment>
<feature type="transmembrane region" description="Helical" evidence="6">
    <location>
        <begin position="315"/>
        <end position="342"/>
    </location>
</feature>
<keyword evidence="2" id="KW-0813">Transport</keyword>
<dbReference type="PANTHER" id="PTHR10283">
    <property type="entry name" value="SOLUTE CARRIER FAMILY 13 MEMBER"/>
    <property type="match status" value="1"/>
</dbReference>
<keyword evidence="3 6" id="KW-0812">Transmembrane</keyword>
<dbReference type="AlphaFoldDB" id="A0A934VEW5"/>
<evidence type="ECO:0000313" key="9">
    <source>
        <dbReference type="Proteomes" id="UP000658278"/>
    </source>
</evidence>
<keyword evidence="4 6" id="KW-1133">Transmembrane helix</keyword>
<feature type="transmembrane region" description="Helical" evidence="6">
    <location>
        <begin position="57"/>
        <end position="76"/>
    </location>
</feature>
<feature type="transmembrane region" description="Helical" evidence="6">
    <location>
        <begin position="113"/>
        <end position="130"/>
    </location>
</feature>